<dbReference type="SUPFAM" id="SSF53335">
    <property type="entry name" value="S-adenosyl-L-methionine-dependent methyltransferases"/>
    <property type="match status" value="1"/>
</dbReference>
<sequence>MVCVAPERPSQKEDEEDLAAFELPFFQRLVVQLWAMVLGLITRLTDAVLLVGRPALVRPYVGLWLAERLRSPYRARRSFEVVLALRSTGQRMRELIYGETPLMSALWVFRRAGVGPGSRVVDLGAGRGRVLLAARWLGAEARGVELLAEHVTRMAHWLAPAGITLVQGDAAQTDLSDATHVFTNWLALTPETKARFVERLRTCAPGTRVLTVLHPIEAEDFVRLSSHRVLFTWGLERVWIHEYRPLTGKPTPPTS</sequence>
<dbReference type="GO" id="GO:0008168">
    <property type="term" value="F:methyltransferase activity"/>
    <property type="evidence" value="ECO:0007669"/>
    <property type="project" value="UniProtKB-KW"/>
</dbReference>
<evidence type="ECO:0000313" key="1">
    <source>
        <dbReference type="EMBL" id="KFA93100.1"/>
    </source>
</evidence>
<proteinExistence type="predicted"/>
<dbReference type="Gene3D" id="3.40.50.150">
    <property type="entry name" value="Vaccinia Virus protein VP39"/>
    <property type="match status" value="1"/>
</dbReference>
<name>A0A084SXB5_9BACT</name>
<dbReference type="GO" id="GO:0032259">
    <property type="term" value="P:methylation"/>
    <property type="evidence" value="ECO:0007669"/>
    <property type="project" value="UniProtKB-KW"/>
</dbReference>
<dbReference type="Proteomes" id="UP000028547">
    <property type="component" value="Unassembled WGS sequence"/>
</dbReference>
<dbReference type="AlphaFoldDB" id="A0A084SXB5"/>
<dbReference type="EMBL" id="JPMI01000072">
    <property type="protein sequence ID" value="KFA93100.1"/>
    <property type="molecule type" value="Genomic_DNA"/>
</dbReference>
<dbReference type="InterPro" id="IPR029063">
    <property type="entry name" value="SAM-dependent_MTases_sf"/>
</dbReference>
<protein>
    <submittedName>
        <fullName evidence="1">Methyltransferase</fullName>
    </submittedName>
</protein>
<dbReference type="CDD" id="cd02440">
    <property type="entry name" value="AdoMet_MTases"/>
    <property type="match status" value="1"/>
</dbReference>
<keyword evidence="1" id="KW-0489">Methyltransferase</keyword>
<reference evidence="1 2" key="1">
    <citation type="submission" date="2014-07" db="EMBL/GenBank/DDBJ databases">
        <title>Draft Genome Sequence of Gephyronic Acid Producer, Cystobacter violaceus Strain Cb vi76.</title>
        <authorList>
            <person name="Stevens D.C."/>
            <person name="Young J."/>
            <person name="Carmichael R."/>
            <person name="Tan J."/>
            <person name="Taylor R.E."/>
        </authorList>
    </citation>
    <scope>NUCLEOTIDE SEQUENCE [LARGE SCALE GENOMIC DNA]</scope>
    <source>
        <strain evidence="1 2">Cb vi76</strain>
    </source>
</reference>
<gene>
    <name evidence="1" type="ORF">Q664_11480</name>
</gene>
<evidence type="ECO:0000313" key="2">
    <source>
        <dbReference type="Proteomes" id="UP000028547"/>
    </source>
</evidence>
<keyword evidence="1" id="KW-0808">Transferase</keyword>
<accession>A0A084SXB5</accession>
<comment type="caution">
    <text evidence="1">The sequence shown here is derived from an EMBL/GenBank/DDBJ whole genome shotgun (WGS) entry which is preliminary data.</text>
</comment>
<organism evidence="1 2">
    <name type="scientific">Archangium violaceum Cb vi76</name>
    <dbReference type="NCBI Taxonomy" id="1406225"/>
    <lineage>
        <taxon>Bacteria</taxon>
        <taxon>Pseudomonadati</taxon>
        <taxon>Myxococcota</taxon>
        <taxon>Myxococcia</taxon>
        <taxon>Myxococcales</taxon>
        <taxon>Cystobacterineae</taxon>
        <taxon>Archangiaceae</taxon>
        <taxon>Archangium</taxon>
    </lineage>
</organism>